<dbReference type="CDD" id="cd00190">
    <property type="entry name" value="Tryp_SPc"/>
    <property type="match status" value="1"/>
</dbReference>
<proteinExistence type="inferred from homology"/>
<dbReference type="InterPro" id="IPR051487">
    <property type="entry name" value="Ser/Thr_Proteases_Immune/Dev"/>
</dbReference>
<keyword evidence="1" id="KW-0645">Protease</keyword>
<evidence type="ECO:0000259" key="12">
    <source>
        <dbReference type="PROSITE" id="PS50240"/>
    </source>
</evidence>
<dbReference type="OrthoDB" id="546450at2759"/>
<dbReference type="GO" id="GO:0004252">
    <property type="term" value="F:serine-type endopeptidase activity"/>
    <property type="evidence" value="ECO:0007669"/>
    <property type="project" value="InterPro"/>
</dbReference>
<feature type="chain" id="PRO_5040260532" description="Peptidase S1 domain-containing protein" evidence="11">
    <location>
        <begin position="26"/>
        <end position="294"/>
    </location>
</feature>
<evidence type="ECO:0000256" key="2">
    <source>
        <dbReference type="ARBA" id="ARBA00022723"/>
    </source>
</evidence>
<keyword evidence="9" id="KW-0325">Glycoprotein</keyword>
<dbReference type="PROSITE" id="PS00134">
    <property type="entry name" value="TRYPSIN_HIS"/>
    <property type="match status" value="1"/>
</dbReference>
<dbReference type="AlphaFoldDB" id="A0A9Q0BM00"/>
<evidence type="ECO:0000256" key="3">
    <source>
        <dbReference type="ARBA" id="ARBA00022729"/>
    </source>
</evidence>
<feature type="signal peptide" evidence="11">
    <location>
        <begin position="1"/>
        <end position="25"/>
    </location>
</feature>
<keyword evidence="6" id="KW-0106">Calcium</keyword>
<evidence type="ECO:0000256" key="5">
    <source>
        <dbReference type="ARBA" id="ARBA00022825"/>
    </source>
</evidence>
<keyword evidence="8" id="KW-1015">Disulfide bond</keyword>
<feature type="domain" description="Peptidase S1" evidence="12">
    <location>
        <begin position="45"/>
        <end position="286"/>
    </location>
</feature>
<organism evidence="13 14">
    <name type="scientific">Drosophila gunungcola</name>
    <name type="common">fruit fly</name>
    <dbReference type="NCBI Taxonomy" id="103775"/>
    <lineage>
        <taxon>Eukaryota</taxon>
        <taxon>Metazoa</taxon>
        <taxon>Ecdysozoa</taxon>
        <taxon>Arthropoda</taxon>
        <taxon>Hexapoda</taxon>
        <taxon>Insecta</taxon>
        <taxon>Pterygota</taxon>
        <taxon>Neoptera</taxon>
        <taxon>Endopterygota</taxon>
        <taxon>Diptera</taxon>
        <taxon>Brachycera</taxon>
        <taxon>Muscomorpha</taxon>
        <taxon>Ephydroidea</taxon>
        <taxon>Drosophilidae</taxon>
        <taxon>Drosophila</taxon>
        <taxon>Sophophora</taxon>
    </lineage>
</organism>
<dbReference type="InterPro" id="IPR018114">
    <property type="entry name" value="TRYPSIN_HIS"/>
</dbReference>
<gene>
    <name evidence="13" type="ORF">M5D96_010942</name>
</gene>
<sequence length="294" mass="33168">MICRELKRVFVGVAVISCLWLQVQGSDSILLEENCGVVHQFAQRIVNGVPAGLGAYPWMAFLHTPTHFKCAGSLINNRFVLTAAHCLKDALELIVRLGEHNRDTRIDCGNHYCQDAAQEFGVIWAIKHKLYNEEDLSHDIAVLMVDRNVEYLPHIRPICIFLDERVKTQVDGFKWFTASGWGLTSGEPNAQTSRILRELRINRRPTEDCIRALSHRLIPEQICAGNDASNLCRGDSGGPQGRIFKYNGIERFTQLGIASYTTPGCVNVSVLTDVISYGKWIKRVVKHYTQKNEM</sequence>
<dbReference type="Gene3D" id="2.40.10.10">
    <property type="entry name" value="Trypsin-like serine proteases"/>
    <property type="match status" value="2"/>
</dbReference>
<evidence type="ECO:0000256" key="6">
    <source>
        <dbReference type="ARBA" id="ARBA00022837"/>
    </source>
</evidence>
<accession>A0A9Q0BM00</accession>
<dbReference type="GO" id="GO:0006508">
    <property type="term" value="P:proteolysis"/>
    <property type="evidence" value="ECO:0007669"/>
    <property type="project" value="UniProtKB-KW"/>
</dbReference>
<dbReference type="InterPro" id="IPR009003">
    <property type="entry name" value="Peptidase_S1_PA"/>
</dbReference>
<keyword evidence="3 11" id="KW-0732">Signal</keyword>
<dbReference type="PRINTS" id="PR00722">
    <property type="entry name" value="CHYMOTRYPSIN"/>
</dbReference>
<dbReference type="FunFam" id="2.40.10.10:FF:000028">
    <property type="entry name" value="Serine protease easter"/>
    <property type="match status" value="1"/>
</dbReference>
<dbReference type="GO" id="GO:0051604">
    <property type="term" value="P:protein maturation"/>
    <property type="evidence" value="ECO:0007669"/>
    <property type="project" value="UniProtKB-ARBA"/>
</dbReference>
<dbReference type="FunFam" id="2.40.10.10:FF:000078">
    <property type="entry name" value="Serine protease H137"/>
    <property type="match status" value="1"/>
</dbReference>
<evidence type="ECO:0000313" key="14">
    <source>
        <dbReference type="Proteomes" id="UP001059596"/>
    </source>
</evidence>
<evidence type="ECO:0000256" key="10">
    <source>
        <dbReference type="ARBA" id="ARBA00024195"/>
    </source>
</evidence>
<dbReference type="EMBL" id="JAMKOV010000021">
    <property type="protein sequence ID" value="KAI8036349.1"/>
    <property type="molecule type" value="Genomic_DNA"/>
</dbReference>
<comment type="caution">
    <text evidence="13">The sequence shown here is derived from an EMBL/GenBank/DDBJ whole genome shotgun (WGS) entry which is preliminary data.</text>
</comment>
<dbReference type="GO" id="GO:0046872">
    <property type="term" value="F:metal ion binding"/>
    <property type="evidence" value="ECO:0007669"/>
    <property type="project" value="UniProtKB-KW"/>
</dbReference>
<protein>
    <recommendedName>
        <fullName evidence="12">Peptidase S1 domain-containing protein</fullName>
    </recommendedName>
</protein>
<evidence type="ECO:0000256" key="1">
    <source>
        <dbReference type="ARBA" id="ARBA00022670"/>
    </source>
</evidence>
<dbReference type="PANTHER" id="PTHR24256">
    <property type="entry name" value="TRYPTASE-RELATED"/>
    <property type="match status" value="1"/>
</dbReference>
<keyword evidence="14" id="KW-1185">Reference proteome</keyword>
<reference evidence="13" key="1">
    <citation type="journal article" date="2023" name="Genome Biol. Evol.">
        <title>Long-read-based Genome Assembly of Drosophila gunungcola Reveals Fewer Chemosensory Genes in Flower-breeding Species.</title>
        <authorList>
            <person name="Negi A."/>
            <person name="Liao B.Y."/>
            <person name="Yeh S.D."/>
        </authorList>
    </citation>
    <scope>NUCLEOTIDE SEQUENCE</scope>
    <source>
        <strain evidence="13">Sukarami</strain>
    </source>
</reference>
<dbReference type="SMART" id="SM00020">
    <property type="entry name" value="Tryp_SPc"/>
    <property type="match status" value="1"/>
</dbReference>
<evidence type="ECO:0000256" key="9">
    <source>
        <dbReference type="ARBA" id="ARBA00023180"/>
    </source>
</evidence>
<dbReference type="InterPro" id="IPR001314">
    <property type="entry name" value="Peptidase_S1A"/>
</dbReference>
<dbReference type="Pfam" id="PF00089">
    <property type="entry name" value="Trypsin"/>
    <property type="match status" value="1"/>
</dbReference>
<evidence type="ECO:0000256" key="11">
    <source>
        <dbReference type="SAM" id="SignalP"/>
    </source>
</evidence>
<dbReference type="Proteomes" id="UP001059596">
    <property type="component" value="Unassembled WGS sequence"/>
</dbReference>
<keyword evidence="7" id="KW-0865">Zymogen</keyword>
<dbReference type="PROSITE" id="PS50240">
    <property type="entry name" value="TRYPSIN_DOM"/>
    <property type="match status" value="1"/>
</dbReference>
<keyword evidence="5" id="KW-0720">Serine protease</keyword>
<evidence type="ECO:0000313" key="13">
    <source>
        <dbReference type="EMBL" id="KAI8036349.1"/>
    </source>
</evidence>
<keyword evidence="4" id="KW-0378">Hydrolase</keyword>
<name>A0A9Q0BM00_9MUSC</name>
<dbReference type="SUPFAM" id="SSF50494">
    <property type="entry name" value="Trypsin-like serine proteases"/>
    <property type="match status" value="1"/>
</dbReference>
<evidence type="ECO:0000256" key="8">
    <source>
        <dbReference type="ARBA" id="ARBA00023157"/>
    </source>
</evidence>
<dbReference type="InterPro" id="IPR001254">
    <property type="entry name" value="Trypsin_dom"/>
</dbReference>
<keyword evidence="2" id="KW-0479">Metal-binding</keyword>
<dbReference type="InterPro" id="IPR043504">
    <property type="entry name" value="Peptidase_S1_PA_chymotrypsin"/>
</dbReference>
<comment type="similarity">
    <text evidence="10">Belongs to the peptidase S1 family. CLIP subfamily.</text>
</comment>
<evidence type="ECO:0000256" key="4">
    <source>
        <dbReference type="ARBA" id="ARBA00022801"/>
    </source>
</evidence>
<evidence type="ECO:0000256" key="7">
    <source>
        <dbReference type="ARBA" id="ARBA00023145"/>
    </source>
</evidence>